<evidence type="ECO:0000313" key="1">
    <source>
        <dbReference type="EMBL" id="MDR5712234.1"/>
    </source>
</evidence>
<comment type="caution">
    <text evidence="1">The sequence shown here is derived from an EMBL/GenBank/DDBJ whole genome shotgun (WGS) entry which is preliminary data.</text>
</comment>
<keyword evidence="1" id="KW-0378">Hydrolase</keyword>
<dbReference type="Proteomes" id="UP001260872">
    <property type="component" value="Unassembled WGS sequence"/>
</dbReference>
<protein>
    <submittedName>
        <fullName evidence="1">5-oxoprolinase subunit PxpA</fullName>
        <ecNumber evidence="1">3.5.2.9</ecNumber>
    </submittedName>
</protein>
<reference evidence="2" key="1">
    <citation type="submission" date="2023-07" db="EMBL/GenBank/DDBJ databases">
        <title>Description of three actinobacteria isolated from air of manufacturing shop in a pharmaceutical factory.</title>
        <authorList>
            <person name="Zhang D.-F."/>
        </authorList>
    </citation>
    <scope>NUCLEOTIDE SEQUENCE [LARGE SCALE GENOMIC DNA]</scope>
    <source>
        <strain evidence="2">CCTCC AB 207010</strain>
    </source>
</reference>
<organism evidence="1 2">
    <name type="scientific">Nesterenkonia flava</name>
    <dbReference type="NCBI Taxonomy" id="469799"/>
    <lineage>
        <taxon>Bacteria</taxon>
        <taxon>Bacillati</taxon>
        <taxon>Actinomycetota</taxon>
        <taxon>Actinomycetes</taxon>
        <taxon>Micrococcales</taxon>
        <taxon>Micrococcaceae</taxon>
        <taxon>Nesterenkonia</taxon>
    </lineage>
</organism>
<dbReference type="RefSeq" id="WP_310537615.1">
    <property type="nucleotide sequence ID" value="NZ_BAAAOC010000086.1"/>
</dbReference>
<dbReference type="EMBL" id="JAVKGT010000021">
    <property type="protein sequence ID" value="MDR5712234.1"/>
    <property type="molecule type" value="Genomic_DNA"/>
</dbReference>
<dbReference type="PANTHER" id="PTHR30292:SF0">
    <property type="entry name" value="5-OXOPROLINASE SUBUNIT A"/>
    <property type="match status" value="1"/>
</dbReference>
<proteinExistence type="predicted"/>
<dbReference type="Pfam" id="PF03746">
    <property type="entry name" value="LamB_YcsF"/>
    <property type="match status" value="1"/>
</dbReference>
<sequence>MAESDIFINADMGEGLGLHSFGHDETLMSSVDAINLACGFHAGDPHIMAATVELAASYDVRVGAHPGLPDLAGFGRRRMLLTPTEAADLVRYQVGALTGFLGAFAMPLNHIKPHGAFYGMLAADEELMAAVAEVNLQYGVPFFGLAGTAHETVCRRRGVEFIPELYVDLNYSAAGELIIQRKPEMADPEAVRERVSQAVSGQPIRAVDGTEITIEFQSVCVHSDAPNSPEVAAAVRQALAA</sequence>
<dbReference type="GO" id="GO:0017168">
    <property type="term" value="F:5-oxoprolinase (ATP-hydrolyzing) activity"/>
    <property type="evidence" value="ECO:0007669"/>
    <property type="project" value="UniProtKB-EC"/>
</dbReference>
<dbReference type="Gene3D" id="3.20.20.370">
    <property type="entry name" value="Glycoside hydrolase/deacetylase"/>
    <property type="match status" value="1"/>
</dbReference>
<keyword evidence="2" id="KW-1185">Reference proteome</keyword>
<dbReference type="InterPro" id="IPR011330">
    <property type="entry name" value="Glyco_hydro/deAcase_b/a-brl"/>
</dbReference>
<evidence type="ECO:0000313" key="2">
    <source>
        <dbReference type="Proteomes" id="UP001260872"/>
    </source>
</evidence>
<accession>A0ABU1FU92</accession>
<dbReference type="EC" id="3.5.2.9" evidence="1"/>
<dbReference type="InterPro" id="IPR005501">
    <property type="entry name" value="LamB/YcsF/PxpA-like"/>
</dbReference>
<dbReference type="PANTHER" id="PTHR30292">
    <property type="entry name" value="UNCHARACTERIZED PROTEIN YBGL-RELATED"/>
    <property type="match status" value="1"/>
</dbReference>
<dbReference type="NCBIfam" id="NF003814">
    <property type="entry name" value="PRK05406.1-3"/>
    <property type="match status" value="1"/>
</dbReference>
<gene>
    <name evidence="1" type="primary">pxpA</name>
    <name evidence="1" type="ORF">RH857_08845</name>
</gene>
<name>A0ABU1FU92_9MICC</name>
<dbReference type="SUPFAM" id="SSF88713">
    <property type="entry name" value="Glycoside hydrolase/deacetylase"/>
    <property type="match status" value="1"/>
</dbReference>